<evidence type="ECO:0000313" key="3">
    <source>
        <dbReference type="Proteomes" id="UP000007304"/>
    </source>
</evidence>
<feature type="compositionally biased region" description="Basic and acidic residues" evidence="1">
    <location>
        <begin position="43"/>
        <end position="55"/>
    </location>
</feature>
<organism evidence="2 3">
    <name type="scientific">Exophiala dermatitidis (strain ATCC 34100 / CBS 525.76 / NIH/UT8656)</name>
    <name type="common">Black yeast</name>
    <name type="synonym">Wangiella dermatitidis</name>
    <dbReference type="NCBI Taxonomy" id="858893"/>
    <lineage>
        <taxon>Eukaryota</taxon>
        <taxon>Fungi</taxon>
        <taxon>Dikarya</taxon>
        <taxon>Ascomycota</taxon>
        <taxon>Pezizomycotina</taxon>
        <taxon>Eurotiomycetes</taxon>
        <taxon>Chaetothyriomycetidae</taxon>
        <taxon>Chaetothyriales</taxon>
        <taxon>Herpotrichiellaceae</taxon>
        <taxon>Exophiala</taxon>
    </lineage>
</organism>
<dbReference type="Proteomes" id="UP000007304">
    <property type="component" value="Unassembled WGS sequence"/>
</dbReference>
<gene>
    <name evidence="2" type="ORF">HMPREF1120_05748</name>
</gene>
<reference evidence="2" key="1">
    <citation type="submission" date="2011-07" db="EMBL/GenBank/DDBJ databases">
        <title>The Genome Sequence of Exophiala (Wangiella) dermatitidis NIH/UT8656.</title>
        <authorList>
            <consortium name="The Broad Institute Genome Sequencing Platform"/>
            <person name="Cuomo C."/>
            <person name="Wang Z."/>
            <person name="Hunicke-Smith S."/>
            <person name="Szanislo P.J."/>
            <person name="Earl A."/>
            <person name="Young S.K."/>
            <person name="Zeng Q."/>
            <person name="Gargeya S."/>
            <person name="Fitzgerald M."/>
            <person name="Haas B."/>
            <person name="Abouelleil A."/>
            <person name="Alvarado L."/>
            <person name="Arachchi H.M."/>
            <person name="Berlin A."/>
            <person name="Brown A."/>
            <person name="Chapman S.B."/>
            <person name="Chen Z."/>
            <person name="Dunbar C."/>
            <person name="Freedman E."/>
            <person name="Gearin G."/>
            <person name="Gellesch M."/>
            <person name="Goldberg J."/>
            <person name="Griggs A."/>
            <person name="Gujja S."/>
            <person name="Heiman D."/>
            <person name="Howarth C."/>
            <person name="Larson L."/>
            <person name="Lui A."/>
            <person name="MacDonald P.J.P."/>
            <person name="Montmayeur A."/>
            <person name="Murphy C."/>
            <person name="Neiman D."/>
            <person name="Pearson M."/>
            <person name="Priest M."/>
            <person name="Roberts A."/>
            <person name="Saif S."/>
            <person name="Shea T."/>
            <person name="Shenoy N."/>
            <person name="Sisk P."/>
            <person name="Stolte C."/>
            <person name="Sykes S."/>
            <person name="Wortman J."/>
            <person name="Nusbaum C."/>
            <person name="Birren B."/>
        </authorList>
    </citation>
    <scope>NUCLEOTIDE SEQUENCE</scope>
    <source>
        <strain evidence="2">NIH/UT8656</strain>
    </source>
</reference>
<dbReference type="VEuPathDB" id="FungiDB:HMPREF1120_05748"/>
<evidence type="ECO:0000313" key="2">
    <source>
        <dbReference type="EMBL" id="EHY57721.1"/>
    </source>
</evidence>
<dbReference type="InParanoid" id="H6C1D6"/>
<dbReference type="GeneID" id="20310387"/>
<feature type="region of interest" description="Disordered" evidence="1">
    <location>
        <begin position="38"/>
        <end position="136"/>
    </location>
</feature>
<dbReference type="HOGENOM" id="CLU_1875443_0_0_1"/>
<accession>H6C1D6</accession>
<evidence type="ECO:0000256" key="1">
    <source>
        <dbReference type="SAM" id="MobiDB-lite"/>
    </source>
</evidence>
<keyword evidence="3" id="KW-1185">Reference proteome</keyword>
<protein>
    <submittedName>
        <fullName evidence="2">Uncharacterized protein</fullName>
    </submittedName>
</protein>
<proteinExistence type="predicted"/>
<dbReference type="EMBL" id="JH226134">
    <property type="protein sequence ID" value="EHY57721.1"/>
    <property type="molecule type" value="Genomic_DNA"/>
</dbReference>
<dbReference type="AlphaFoldDB" id="H6C1D6"/>
<name>H6C1D6_EXODN</name>
<sequence length="136" mass="14855">MGQIKNESQRAGNKNNNNNIIIIITTTTRTGPLHHISINPRLLRHEATTPTDRRRPGQLVRRPHRPRLTWKTGTSGAAERATTPVDGGGAHGEERKAQTEMQGQKARSAVLSAQIPAGDDVEGTKACRGGIARRER</sequence>
<dbReference type="RefSeq" id="XP_009158182.1">
    <property type="nucleotide sequence ID" value="XM_009159934.1"/>
</dbReference>